<protein>
    <submittedName>
        <fullName evidence="4">Unannotated protein</fullName>
    </submittedName>
</protein>
<keyword evidence="3" id="KW-0949">S-adenosyl-L-methionine</keyword>
<dbReference type="EMBL" id="CAEZTI010000120">
    <property type="protein sequence ID" value="CAB4566143.1"/>
    <property type="molecule type" value="Genomic_DNA"/>
</dbReference>
<dbReference type="InterPro" id="IPR029063">
    <property type="entry name" value="SAM-dependent_MTases_sf"/>
</dbReference>
<dbReference type="HAMAP" id="MF_01813">
    <property type="entry name" value="MenG_UbiE_methyltr"/>
    <property type="match status" value="1"/>
</dbReference>
<dbReference type="NCBIfam" id="TIGR01934">
    <property type="entry name" value="MenG_MenH_UbiE"/>
    <property type="match status" value="1"/>
</dbReference>
<reference evidence="4" key="1">
    <citation type="submission" date="2020-05" db="EMBL/GenBank/DDBJ databases">
        <authorList>
            <person name="Chiriac C."/>
            <person name="Salcher M."/>
            <person name="Ghai R."/>
            <person name="Kavagutti S V."/>
        </authorList>
    </citation>
    <scope>NUCLEOTIDE SEQUENCE</scope>
</reference>
<evidence type="ECO:0000313" key="4">
    <source>
        <dbReference type="EMBL" id="CAB4566143.1"/>
    </source>
</evidence>
<evidence type="ECO:0000256" key="2">
    <source>
        <dbReference type="ARBA" id="ARBA00022679"/>
    </source>
</evidence>
<dbReference type="PANTHER" id="PTHR43591:SF24">
    <property type="entry name" value="2-METHOXY-6-POLYPRENYL-1,4-BENZOQUINOL METHYLASE, MITOCHONDRIAL"/>
    <property type="match status" value="1"/>
</dbReference>
<evidence type="ECO:0000256" key="3">
    <source>
        <dbReference type="ARBA" id="ARBA00022691"/>
    </source>
</evidence>
<dbReference type="AlphaFoldDB" id="A0A6J6DVI9"/>
<dbReference type="GO" id="GO:0008168">
    <property type="term" value="F:methyltransferase activity"/>
    <property type="evidence" value="ECO:0007669"/>
    <property type="project" value="UniProtKB-KW"/>
</dbReference>
<sequence length="241" mass="26633">MTTPDPNPRPTWDTQSLPQGEDKARMVQSMFDAIAPRYDLVNRVMTFRLDVRWRKRAVKDLQLPAGSLVLDLAAGTGDLCIDLRRAKLRPIAMDLSFGMLSADRSNAPRTQADILRLPVPDHSVDGIICGFALRNLVDLPTFFAECARAIKPGGRVALLDVGVPHNRLIRFGNNIYFGKVVPRIGALLSDGPAYRYLPRSVAYLPERHELLQMLQTAGFADATHTQLSGGLTQLMVGTRNS</sequence>
<dbReference type="SUPFAM" id="SSF53335">
    <property type="entry name" value="S-adenosyl-L-methionine-dependent methyltransferases"/>
    <property type="match status" value="1"/>
</dbReference>
<proteinExistence type="inferred from homology"/>
<name>A0A6J6DVI9_9ZZZZ</name>
<dbReference type="Gene3D" id="3.40.50.150">
    <property type="entry name" value="Vaccinia Virus protein VP39"/>
    <property type="match status" value="1"/>
</dbReference>
<organism evidence="4">
    <name type="scientific">freshwater metagenome</name>
    <dbReference type="NCBI Taxonomy" id="449393"/>
    <lineage>
        <taxon>unclassified sequences</taxon>
        <taxon>metagenomes</taxon>
        <taxon>ecological metagenomes</taxon>
    </lineage>
</organism>
<dbReference type="GO" id="GO:0032259">
    <property type="term" value="P:methylation"/>
    <property type="evidence" value="ECO:0007669"/>
    <property type="project" value="UniProtKB-KW"/>
</dbReference>
<gene>
    <name evidence="4" type="ORF">UFOPK1619_00666</name>
</gene>
<keyword evidence="2" id="KW-0808">Transferase</keyword>
<dbReference type="PROSITE" id="PS51608">
    <property type="entry name" value="SAM_MT_UBIE"/>
    <property type="match status" value="1"/>
</dbReference>
<evidence type="ECO:0000256" key="1">
    <source>
        <dbReference type="ARBA" id="ARBA00022603"/>
    </source>
</evidence>
<accession>A0A6J6DVI9</accession>
<dbReference type="CDD" id="cd02440">
    <property type="entry name" value="AdoMet_MTases"/>
    <property type="match status" value="1"/>
</dbReference>
<dbReference type="Pfam" id="PF01209">
    <property type="entry name" value="Ubie_methyltran"/>
    <property type="match status" value="1"/>
</dbReference>
<keyword evidence="1" id="KW-0489">Methyltransferase</keyword>
<dbReference type="InterPro" id="IPR004033">
    <property type="entry name" value="UbiE/COQ5_MeTrFase"/>
</dbReference>
<dbReference type="PANTHER" id="PTHR43591">
    <property type="entry name" value="METHYLTRANSFERASE"/>
    <property type="match status" value="1"/>
</dbReference>